<dbReference type="InterPro" id="IPR016181">
    <property type="entry name" value="Acyl_CoA_acyltransferase"/>
</dbReference>
<evidence type="ECO:0000313" key="3">
    <source>
        <dbReference type="EMBL" id="MDN0025838.1"/>
    </source>
</evidence>
<dbReference type="AlphaFoldDB" id="A0AAW7JR75"/>
<dbReference type="InterPro" id="IPR000182">
    <property type="entry name" value="GNAT_dom"/>
</dbReference>
<evidence type="ECO:0000313" key="5">
    <source>
        <dbReference type="Proteomes" id="UP001168478"/>
    </source>
</evidence>
<dbReference type="RefSeq" id="WP_289825194.1">
    <property type="nucleotide sequence ID" value="NZ_JAUEIE010000005.1"/>
</dbReference>
<feature type="domain" description="N-acetyltransferase" evidence="1">
    <location>
        <begin position="3"/>
        <end position="164"/>
    </location>
</feature>
<reference evidence="3" key="1">
    <citation type="submission" date="2023-06" db="EMBL/GenBank/DDBJ databases">
        <authorList>
            <person name="Zeman M."/>
            <person name="Kubasova T."/>
            <person name="Jahodarova E."/>
            <person name="Nykrynova M."/>
            <person name="Rychlik I."/>
        </authorList>
    </citation>
    <scope>NUCLEOTIDE SEQUENCE</scope>
    <source>
        <strain evidence="3">ET15</strain>
        <strain evidence="2">ET37</strain>
    </source>
</reference>
<gene>
    <name evidence="2" type="ORF">QVN81_06605</name>
    <name evidence="3" type="ORF">QVN84_09960</name>
</gene>
<dbReference type="PROSITE" id="PS51186">
    <property type="entry name" value="GNAT"/>
    <property type="match status" value="1"/>
</dbReference>
<name>A0AAW7JR75_9BACT</name>
<dbReference type="EMBL" id="JAUEIF010000009">
    <property type="protein sequence ID" value="MDN0025838.1"/>
    <property type="molecule type" value="Genomic_DNA"/>
</dbReference>
<evidence type="ECO:0000313" key="2">
    <source>
        <dbReference type="EMBL" id="MDN0022694.1"/>
    </source>
</evidence>
<sequence>MNIQLLPLRKEETIAFKEEMQEAFQQGFQAHFPNEEGNNQWQVLPDKDFYQSLNAVGAEAYEALAADGQRVGGAIIVIKADEHRGELAFLYVKVGVQSKSIGQTIWKAIEAMHPETKIWETCTPYFDRRNIHFYINRCGFHAVEFSTSIIQTLICQSSLTRRMDCSNLKK</sequence>
<reference evidence="3" key="2">
    <citation type="submission" date="2023-08" db="EMBL/GenBank/DDBJ databases">
        <title>Identification and characterization of horizontal gene transfer across gut microbiota members of farm animals based on homology search.</title>
        <authorList>
            <person name="Schwarzerova J."/>
            <person name="Nykrynova M."/>
            <person name="Jureckova K."/>
            <person name="Cejkova D."/>
            <person name="Rychlik I."/>
        </authorList>
    </citation>
    <scope>NUCLEOTIDE SEQUENCE</scope>
    <source>
        <strain evidence="3">ET15</strain>
        <strain evidence="2">ET37</strain>
    </source>
</reference>
<organism evidence="3 5">
    <name type="scientific">Leyella lascolaii</name>
    <dbReference type="NCBI Taxonomy" id="1776379"/>
    <lineage>
        <taxon>Bacteria</taxon>
        <taxon>Pseudomonadati</taxon>
        <taxon>Bacteroidota</taxon>
        <taxon>Bacteroidia</taxon>
        <taxon>Bacteroidales</taxon>
        <taxon>Prevotellaceae</taxon>
        <taxon>Leyella</taxon>
    </lineage>
</organism>
<evidence type="ECO:0000259" key="1">
    <source>
        <dbReference type="PROSITE" id="PS51186"/>
    </source>
</evidence>
<dbReference type="EMBL" id="JAUEIE010000005">
    <property type="protein sequence ID" value="MDN0022694.1"/>
    <property type="molecule type" value="Genomic_DNA"/>
</dbReference>
<dbReference type="Pfam" id="PF00583">
    <property type="entry name" value="Acetyltransf_1"/>
    <property type="match status" value="1"/>
</dbReference>
<dbReference type="Proteomes" id="UP001168478">
    <property type="component" value="Unassembled WGS sequence"/>
</dbReference>
<dbReference type="SUPFAM" id="SSF55729">
    <property type="entry name" value="Acyl-CoA N-acyltransferases (Nat)"/>
    <property type="match status" value="1"/>
</dbReference>
<dbReference type="Proteomes" id="UP001167831">
    <property type="component" value="Unassembled WGS sequence"/>
</dbReference>
<dbReference type="Gene3D" id="3.40.630.30">
    <property type="match status" value="1"/>
</dbReference>
<accession>A0AAW7JR75</accession>
<keyword evidence="4" id="KW-1185">Reference proteome</keyword>
<proteinExistence type="predicted"/>
<protein>
    <submittedName>
        <fullName evidence="3">GNAT family N-acetyltransferase</fullName>
    </submittedName>
</protein>
<dbReference type="GO" id="GO:0016747">
    <property type="term" value="F:acyltransferase activity, transferring groups other than amino-acyl groups"/>
    <property type="evidence" value="ECO:0007669"/>
    <property type="project" value="InterPro"/>
</dbReference>
<comment type="caution">
    <text evidence="3">The sequence shown here is derived from an EMBL/GenBank/DDBJ whole genome shotgun (WGS) entry which is preliminary data.</text>
</comment>
<evidence type="ECO:0000313" key="4">
    <source>
        <dbReference type="Proteomes" id="UP001167831"/>
    </source>
</evidence>